<sequence length="112" mass="12078">MTTLDKTAVLAAFEAAYVAAHGTLPEITAKGGWYSVDGNKNVRLADLNAQIDDLNASAVKTAPVHSSIEENEPTKTPFSIIKTNDTGFTAEELWIVKLAETFQDCRLPRGLA</sequence>
<keyword evidence="2" id="KW-1185">Reference proteome</keyword>
<dbReference type="AlphaFoldDB" id="A4CFG1"/>
<accession>A4CFG1</accession>
<dbReference type="Proteomes" id="UP000006201">
    <property type="component" value="Unassembled WGS sequence"/>
</dbReference>
<name>A4CFG1_9GAMM</name>
<evidence type="ECO:0000313" key="1">
    <source>
        <dbReference type="EMBL" id="EAR26499.1"/>
    </source>
</evidence>
<dbReference type="eggNOG" id="ENOG50331S5">
    <property type="taxonomic scope" value="Bacteria"/>
</dbReference>
<evidence type="ECO:0000313" key="2">
    <source>
        <dbReference type="Proteomes" id="UP000006201"/>
    </source>
</evidence>
<proteinExistence type="predicted"/>
<protein>
    <submittedName>
        <fullName evidence="1">Putative orphan protein</fullName>
    </submittedName>
</protein>
<dbReference type="EMBL" id="AAOH01000013">
    <property type="protein sequence ID" value="EAR26499.1"/>
    <property type="molecule type" value="Genomic_DNA"/>
</dbReference>
<gene>
    <name evidence="1" type="ORF">PTD2_22497</name>
</gene>
<dbReference type="OrthoDB" id="5772010at2"/>
<organism evidence="1 2">
    <name type="scientific">Pseudoalteromonas tunicata D2</name>
    <dbReference type="NCBI Taxonomy" id="87626"/>
    <lineage>
        <taxon>Bacteria</taxon>
        <taxon>Pseudomonadati</taxon>
        <taxon>Pseudomonadota</taxon>
        <taxon>Gammaproteobacteria</taxon>
        <taxon>Alteromonadales</taxon>
        <taxon>Pseudoalteromonadaceae</taxon>
        <taxon>Pseudoalteromonas</taxon>
    </lineage>
</organism>
<comment type="caution">
    <text evidence="1">The sequence shown here is derived from an EMBL/GenBank/DDBJ whole genome shotgun (WGS) entry which is preliminary data.</text>
</comment>
<reference evidence="1 2" key="1">
    <citation type="submission" date="2006-02" db="EMBL/GenBank/DDBJ databases">
        <authorList>
            <person name="Moran M.A."/>
            <person name="Kjelleberg S."/>
            <person name="Egan S."/>
            <person name="Saunders N."/>
            <person name="Thomas T."/>
            <person name="Ferriera S."/>
            <person name="Johnson J."/>
            <person name="Kravitz S."/>
            <person name="Halpern A."/>
            <person name="Remington K."/>
            <person name="Beeson K."/>
            <person name="Tran B."/>
            <person name="Rogers Y.-H."/>
            <person name="Friedman R."/>
            <person name="Venter J.C."/>
        </authorList>
    </citation>
    <scope>NUCLEOTIDE SEQUENCE [LARGE SCALE GENOMIC DNA]</scope>
    <source>
        <strain evidence="1 2">D2</strain>
    </source>
</reference>
<dbReference type="RefSeq" id="WP_009840457.1">
    <property type="nucleotide sequence ID" value="NZ_CH959301.1"/>
</dbReference>
<dbReference type="HOGENOM" id="CLU_148693_0_0_6"/>